<proteinExistence type="predicted"/>
<gene>
    <name evidence="1" type="ORF">UFOVP723_23</name>
</gene>
<evidence type="ECO:0000313" key="1">
    <source>
        <dbReference type="EMBL" id="CAB4159974.1"/>
    </source>
</evidence>
<dbReference type="EMBL" id="LR796697">
    <property type="protein sequence ID" value="CAB4159974.1"/>
    <property type="molecule type" value="Genomic_DNA"/>
</dbReference>
<protein>
    <submittedName>
        <fullName evidence="1">Uncharacterized protein</fullName>
    </submittedName>
</protein>
<reference evidence="1" key="1">
    <citation type="submission" date="2020-04" db="EMBL/GenBank/DDBJ databases">
        <authorList>
            <person name="Chiriac C."/>
            <person name="Salcher M."/>
            <person name="Ghai R."/>
            <person name="Kavagutti S V."/>
        </authorList>
    </citation>
    <scope>NUCLEOTIDE SEQUENCE</scope>
</reference>
<name>A0A6J5NXJ0_9CAUD</name>
<accession>A0A6J5NXJ0</accession>
<organism evidence="1">
    <name type="scientific">uncultured Caudovirales phage</name>
    <dbReference type="NCBI Taxonomy" id="2100421"/>
    <lineage>
        <taxon>Viruses</taxon>
        <taxon>Duplodnaviria</taxon>
        <taxon>Heunggongvirae</taxon>
        <taxon>Uroviricota</taxon>
        <taxon>Caudoviricetes</taxon>
        <taxon>Peduoviridae</taxon>
        <taxon>Maltschvirus</taxon>
        <taxon>Maltschvirus maltsch</taxon>
    </lineage>
</organism>
<sequence length="71" mass="8212">MSIPYHKDTISIVFKTSNRSNAKTKIKTFRNKSIDDIVDAKRIIGIPDNAVILEIGMGKQLEEQYRKKYKL</sequence>